<accession>A0ABW5D5W9</accession>
<keyword evidence="3" id="KW-1185">Reference proteome</keyword>
<evidence type="ECO:0000313" key="3">
    <source>
        <dbReference type="Proteomes" id="UP001597375"/>
    </source>
</evidence>
<gene>
    <name evidence="2" type="ORF">ACFSSA_07285</name>
</gene>
<keyword evidence="1" id="KW-0812">Transmembrane</keyword>
<name>A0ABW5D5W9_9BACT</name>
<sequence length="113" mass="12876">MKNCPYCAEEIQDAAVKCKHCMEFLDESKRPVAVAAVGDGVPWYCKPGVIVMTLLTVPPFALPLIWLHPKLNIVWKVVITVIIGLICWGMYQTFVRFVQQFDEATKMLKDMPF</sequence>
<dbReference type="Proteomes" id="UP001597375">
    <property type="component" value="Unassembled WGS sequence"/>
</dbReference>
<feature type="transmembrane region" description="Helical" evidence="1">
    <location>
        <begin position="73"/>
        <end position="91"/>
    </location>
</feature>
<reference evidence="3" key="1">
    <citation type="journal article" date="2019" name="Int. J. Syst. Evol. Microbiol.">
        <title>The Global Catalogue of Microorganisms (GCM) 10K type strain sequencing project: providing services to taxonomists for standard genome sequencing and annotation.</title>
        <authorList>
            <consortium name="The Broad Institute Genomics Platform"/>
            <consortium name="The Broad Institute Genome Sequencing Center for Infectious Disease"/>
            <person name="Wu L."/>
            <person name="Ma J."/>
        </authorList>
    </citation>
    <scope>NUCLEOTIDE SEQUENCE [LARGE SCALE GENOMIC DNA]</scope>
    <source>
        <strain evidence="3">CGMCC 4.7106</strain>
    </source>
</reference>
<dbReference type="EMBL" id="JBHUIT010000008">
    <property type="protein sequence ID" value="MFD2256472.1"/>
    <property type="molecule type" value="Genomic_DNA"/>
</dbReference>
<proteinExistence type="predicted"/>
<feature type="transmembrane region" description="Helical" evidence="1">
    <location>
        <begin position="49"/>
        <end position="67"/>
    </location>
</feature>
<keyword evidence="1" id="KW-0472">Membrane</keyword>
<protein>
    <submittedName>
        <fullName evidence="2">Zinc ribbon domain-containing protein</fullName>
    </submittedName>
</protein>
<dbReference type="RefSeq" id="WP_386819725.1">
    <property type="nucleotide sequence ID" value="NZ_JBHUIT010000008.1"/>
</dbReference>
<organism evidence="2 3">
    <name type="scientific">Luteolibacter algae</name>
    <dbReference type="NCBI Taxonomy" id="454151"/>
    <lineage>
        <taxon>Bacteria</taxon>
        <taxon>Pseudomonadati</taxon>
        <taxon>Verrucomicrobiota</taxon>
        <taxon>Verrucomicrobiia</taxon>
        <taxon>Verrucomicrobiales</taxon>
        <taxon>Verrucomicrobiaceae</taxon>
        <taxon>Luteolibacter</taxon>
    </lineage>
</organism>
<evidence type="ECO:0000313" key="2">
    <source>
        <dbReference type="EMBL" id="MFD2256472.1"/>
    </source>
</evidence>
<comment type="caution">
    <text evidence="2">The sequence shown here is derived from an EMBL/GenBank/DDBJ whole genome shotgun (WGS) entry which is preliminary data.</text>
</comment>
<evidence type="ECO:0000256" key="1">
    <source>
        <dbReference type="SAM" id="Phobius"/>
    </source>
</evidence>
<keyword evidence="1" id="KW-1133">Transmembrane helix</keyword>